<proteinExistence type="predicted"/>
<dbReference type="SUPFAM" id="SSF53474">
    <property type="entry name" value="alpha/beta-Hydrolases"/>
    <property type="match status" value="1"/>
</dbReference>
<gene>
    <name evidence="3" type="ORF">GCM10012289_63420</name>
</gene>
<dbReference type="Pfam" id="PF00561">
    <property type="entry name" value="Abhydrolase_1"/>
    <property type="match status" value="1"/>
</dbReference>
<name>A0A917ZAC8_9ACTN</name>
<dbReference type="InterPro" id="IPR050471">
    <property type="entry name" value="AB_hydrolase"/>
</dbReference>
<organism evidence="3 4">
    <name type="scientific">Nonomuraea cavernae</name>
    <dbReference type="NCBI Taxonomy" id="2045107"/>
    <lineage>
        <taxon>Bacteria</taxon>
        <taxon>Bacillati</taxon>
        <taxon>Actinomycetota</taxon>
        <taxon>Actinomycetes</taxon>
        <taxon>Streptosporangiales</taxon>
        <taxon>Streptosporangiaceae</taxon>
        <taxon>Nonomuraea</taxon>
    </lineage>
</organism>
<dbReference type="EMBL" id="BMNH01000028">
    <property type="protein sequence ID" value="GGO79343.1"/>
    <property type="molecule type" value="Genomic_DNA"/>
</dbReference>
<dbReference type="PANTHER" id="PTHR43433">
    <property type="entry name" value="HYDROLASE, ALPHA/BETA FOLD FAMILY PROTEIN"/>
    <property type="match status" value="1"/>
</dbReference>
<dbReference type="RefSeq" id="WP_189127886.1">
    <property type="nucleotide sequence ID" value="NZ_BMNH01000028.1"/>
</dbReference>
<dbReference type="GO" id="GO:0004806">
    <property type="term" value="F:triacylglycerol lipase activity"/>
    <property type="evidence" value="ECO:0007669"/>
    <property type="project" value="TreeGrafter"/>
</dbReference>
<reference evidence="3" key="2">
    <citation type="submission" date="2020-09" db="EMBL/GenBank/DDBJ databases">
        <authorList>
            <person name="Sun Q."/>
            <person name="Zhou Y."/>
        </authorList>
    </citation>
    <scope>NUCLEOTIDE SEQUENCE</scope>
    <source>
        <strain evidence="3">CGMCC 4.7368</strain>
    </source>
</reference>
<dbReference type="PANTHER" id="PTHR43433:SF5">
    <property type="entry name" value="AB HYDROLASE-1 DOMAIN-CONTAINING PROTEIN"/>
    <property type="match status" value="1"/>
</dbReference>
<dbReference type="InterPro" id="IPR000073">
    <property type="entry name" value="AB_hydrolase_1"/>
</dbReference>
<protein>
    <submittedName>
        <fullName evidence="3">Alpha/beta hydrolase</fullName>
    </submittedName>
</protein>
<dbReference type="GO" id="GO:0046503">
    <property type="term" value="P:glycerolipid catabolic process"/>
    <property type="evidence" value="ECO:0007669"/>
    <property type="project" value="TreeGrafter"/>
</dbReference>
<dbReference type="Gene3D" id="3.40.50.1820">
    <property type="entry name" value="alpha/beta hydrolase"/>
    <property type="match status" value="1"/>
</dbReference>
<dbReference type="AlphaFoldDB" id="A0A917ZAC8"/>
<comment type="caution">
    <text evidence="3">The sequence shown here is derived from an EMBL/GenBank/DDBJ whole genome shotgun (WGS) entry which is preliminary data.</text>
</comment>
<keyword evidence="4" id="KW-1185">Reference proteome</keyword>
<feature type="domain" description="AB hydrolase-1" evidence="2">
    <location>
        <begin position="21"/>
        <end position="155"/>
    </location>
</feature>
<reference evidence="3" key="1">
    <citation type="journal article" date="2014" name="Int. J. Syst. Evol. Microbiol.">
        <title>Complete genome sequence of Corynebacterium casei LMG S-19264T (=DSM 44701T), isolated from a smear-ripened cheese.</title>
        <authorList>
            <consortium name="US DOE Joint Genome Institute (JGI-PGF)"/>
            <person name="Walter F."/>
            <person name="Albersmeier A."/>
            <person name="Kalinowski J."/>
            <person name="Ruckert C."/>
        </authorList>
    </citation>
    <scope>NUCLEOTIDE SEQUENCE</scope>
    <source>
        <strain evidence="3">CGMCC 4.7368</strain>
    </source>
</reference>
<evidence type="ECO:0000313" key="4">
    <source>
        <dbReference type="Proteomes" id="UP000646523"/>
    </source>
</evidence>
<evidence type="ECO:0000256" key="1">
    <source>
        <dbReference type="SAM" id="MobiDB-lite"/>
    </source>
</evidence>
<accession>A0A917ZAC8</accession>
<keyword evidence="3" id="KW-0378">Hydrolase</keyword>
<sequence length="292" mass="31132">MMNALTVPGATLHYEVDGSGPVLLLICGGVYDAAGYAALARQLSDRYTVVRYDRRGNSRSPLDGPPEPQSIEVHGDDAHRVLSAVGVTAAAPAYVFGNSSGAVIGVELATRHPEQVRTLVAHEPSMFELLPDRDHWRVVMRDVEEAFRKEGAEAAGQVLSEGLQMSDGGPTEGAEPDEEGSGRIPGGGTASEPDPETMAMMARLGANMEFFIGYEVPPFSRYVPDLDTLRASRVRVLPAVGVASDGEPPYRVAVALAERLGTRVVDFPGDHGGFGSHPEEFAVRLHESLQAS</sequence>
<feature type="region of interest" description="Disordered" evidence="1">
    <location>
        <begin position="151"/>
        <end position="195"/>
    </location>
</feature>
<dbReference type="InterPro" id="IPR029058">
    <property type="entry name" value="AB_hydrolase_fold"/>
</dbReference>
<evidence type="ECO:0000313" key="3">
    <source>
        <dbReference type="EMBL" id="GGO79343.1"/>
    </source>
</evidence>
<evidence type="ECO:0000259" key="2">
    <source>
        <dbReference type="Pfam" id="PF00561"/>
    </source>
</evidence>
<dbReference type="Proteomes" id="UP000646523">
    <property type="component" value="Unassembled WGS sequence"/>
</dbReference>